<evidence type="ECO:0000256" key="1">
    <source>
        <dbReference type="SAM" id="MobiDB-lite"/>
    </source>
</evidence>
<dbReference type="EMBL" id="JAATEJ010000001">
    <property type="protein sequence ID" value="NJP42177.1"/>
    <property type="molecule type" value="Genomic_DNA"/>
</dbReference>
<dbReference type="InterPro" id="IPR043917">
    <property type="entry name" value="DUF5753"/>
</dbReference>
<dbReference type="SUPFAM" id="SSF47413">
    <property type="entry name" value="lambda repressor-like DNA-binding domains"/>
    <property type="match status" value="1"/>
</dbReference>
<dbReference type="RefSeq" id="WP_167981020.1">
    <property type="nucleotide sequence ID" value="NZ_JAATEJ010000001.1"/>
</dbReference>
<feature type="compositionally biased region" description="Basic and acidic residues" evidence="1">
    <location>
        <begin position="26"/>
        <end position="51"/>
    </location>
</feature>
<evidence type="ECO:0000259" key="2">
    <source>
        <dbReference type="PROSITE" id="PS50943"/>
    </source>
</evidence>
<reference evidence="3 4" key="1">
    <citation type="submission" date="2020-03" db="EMBL/GenBank/DDBJ databases">
        <title>WGS of actinomycetes isolated from Thailand.</title>
        <authorList>
            <person name="Thawai C."/>
        </authorList>
    </citation>
    <scope>NUCLEOTIDE SEQUENCE [LARGE SCALE GENOMIC DNA]</scope>
    <source>
        <strain evidence="3 4">PRB2-1</strain>
    </source>
</reference>
<evidence type="ECO:0000313" key="4">
    <source>
        <dbReference type="Proteomes" id="UP000734511"/>
    </source>
</evidence>
<name>A0ABX0ZIB5_9ACTN</name>
<gene>
    <name evidence="3" type="ORF">HCN08_01900</name>
</gene>
<dbReference type="SMART" id="SM00530">
    <property type="entry name" value="HTH_XRE"/>
    <property type="match status" value="1"/>
</dbReference>
<protein>
    <submittedName>
        <fullName evidence="3">Helix-turn-helix transcriptional regulator</fullName>
    </submittedName>
</protein>
<evidence type="ECO:0000313" key="3">
    <source>
        <dbReference type="EMBL" id="NJP42177.1"/>
    </source>
</evidence>
<comment type="caution">
    <text evidence="3">The sequence shown here is derived from an EMBL/GenBank/DDBJ whole genome shotgun (WGS) entry which is preliminary data.</text>
</comment>
<accession>A0ABX0ZIB5</accession>
<proteinExistence type="predicted"/>
<dbReference type="Pfam" id="PF19054">
    <property type="entry name" value="DUF5753"/>
    <property type="match status" value="1"/>
</dbReference>
<dbReference type="Pfam" id="PF13560">
    <property type="entry name" value="HTH_31"/>
    <property type="match status" value="1"/>
</dbReference>
<feature type="domain" description="HTH cro/C1-type" evidence="2">
    <location>
        <begin position="19"/>
        <end position="55"/>
    </location>
</feature>
<dbReference type="Proteomes" id="UP000734511">
    <property type="component" value="Unassembled WGS sequence"/>
</dbReference>
<dbReference type="CDD" id="cd00093">
    <property type="entry name" value="HTH_XRE"/>
    <property type="match status" value="1"/>
</dbReference>
<dbReference type="InterPro" id="IPR001387">
    <property type="entry name" value="Cro/C1-type_HTH"/>
</dbReference>
<dbReference type="Gene3D" id="1.10.260.40">
    <property type="entry name" value="lambda repressor-like DNA-binding domains"/>
    <property type="match status" value="1"/>
</dbReference>
<dbReference type="PROSITE" id="PS50943">
    <property type="entry name" value="HTH_CROC1"/>
    <property type="match status" value="1"/>
</dbReference>
<dbReference type="InterPro" id="IPR010982">
    <property type="entry name" value="Lambda_DNA-bd_dom_sf"/>
</dbReference>
<sequence>MTSPSSSVQDARRALGQRLREIRKESGLTGRELARRAGWHESKTSRLEHGKTPPSGADIHTWTEICGAVDQAPDLIATARGIDGQYVEWRRMEQPGLKHAQESVLPLFERTRRFRTYQSWVIPGLLQTAAYTRAVLSTVSTLRDGPDDVEGAVAVRMDRQRILRSGNHRFAMLVEEWVLRTVIGDAEIMAGQLGHLIAAASLPSVSLGVIPLGHPRGVGWPVESFTMYDDAQVNVELVSAHLTVTQPREIDEYSRAFTELGAIAVYGAPARSLITSAINVLG</sequence>
<feature type="region of interest" description="Disordered" evidence="1">
    <location>
        <begin position="26"/>
        <end position="55"/>
    </location>
</feature>
<keyword evidence="4" id="KW-1185">Reference proteome</keyword>
<organism evidence="3 4">
    <name type="scientific">Actinacidiphila epipremni</name>
    <dbReference type="NCBI Taxonomy" id="2053013"/>
    <lineage>
        <taxon>Bacteria</taxon>
        <taxon>Bacillati</taxon>
        <taxon>Actinomycetota</taxon>
        <taxon>Actinomycetes</taxon>
        <taxon>Kitasatosporales</taxon>
        <taxon>Streptomycetaceae</taxon>
        <taxon>Actinacidiphila</taxon>
    </lineage>
</organism>